<dbReference type="SUPFAM" id="SSF103025">
    <property type="entry name" value="Folate-binding domain"/>
    <property type="match status" value="1"/>
</dbReference>
<dbReference type="InterPro" id="IPR028896">
    <property type="entry name" value="GcvT/YgfZ/DmdA"/>
</dbReference>
<dbReference type="Pfam" id="PF08669">
    <property type="entry name" value="GCV_T_C"/>
    <property type="match status" value="1"/>
</dbReference>
<comment type="caution">
    <text evidence="4">The sequence shown here is derived from an EMBL/GenBank/DDBJ whole genome shotgun (WGS) entry which is preliminary data.</text>
</comment>
<dbReference type="InterPro" id="IPR006222">
    <property type="entry name" value="GCVT_N"/>
</dbReference>
<proteinExistence type="predicted"/>
<keyword evidence="4" id="KW-0489">Methyltransferase</keyword>
<dbReference type="Gene3D" id="3.30.1360.120">
    <property type="entry name" value="Probable tRNA modification gtpase trme, domain 1"/>
    <property type="match status" value="1"/>
</dbReference>
<dbReference type="InterPro" id="IPR029043">
    <property type="entry name" value="GcvT/YgfZ_C"/>
</dbReference>
<feature type="domain" description="Aminomethyltransferase C-terminal" evidence="3">
    <location>
        <begin position="253"/>
        <end position="330"/>
    </location>
</feature>
<feature type="domain" description="GCVT N-terminal" evidence="2">
    <location>
        <begin position="1"/>
        <end position="210"/>
    </location>
</feature>
<sequence length="337" mass="36923">MAVRREAGIFDISHMGRMIVSGEGATELLERIYTKRVSKTKVGFMSGPTLALNEYARVKDDEMPYRLGEEEWLIVPNAAVADAMLEYFSSIASSMGLNVSIRDLRERYALLALQGPGAARVMEEMGGGDLLDLKPLQFRENAGIAGVTAYIVSRSGWTGEDGFEIIAEVEAAKRIFKAAVEAGAKPAGIAARDTLRIEAGFVLGGHEYGEDPLRWPCAVSLRYGLGAIDWGKKGFVGEAALRACRREGVRWIRVGLVMKKKYARMIPRSGYRLYVDDVDVGWVTSGTFSPVIGRGVAQAYIDSRYAYIGDTIEVDVRGKRGEARLQEFPLVPLGSRG</sequence>
<protein>
    <submittedName>
        <fullName evidence="4">Probable aminomethyltransferase</fullName>
    </submittedName>
</protein>
<dbReference type="PIRSF" id="PIRSF006487">
    <property type="entry name" value="GcvT"/>
    <property type="match status" value="1"/>
</dbReference>
<evidence type="ECO:0000259" key="2">
    <source>
        <dbReference type="Pfam" id="PF01571"/>
    </source>
</evidence>
<feature type="binding site" evidence="1">
    <location>
        <position position="164"/>
    </location>
    <ligand>
        <name>substrate</name>
    </ligand>
</feature>
<evidence type="ECO:0000313" key="4">
    <source>
        <dbReference type="EMBL" id="GBF09206.1"/>
    </source>
</evidence>
<organism evidence="4 5">
    <name type="scientific">Aeropyrum pernix</name>
    <dbReference type="NCBI Taxonomy" id="56636"/>
    <lineage>
        <taxon>Archaea</taxon>
        <taxon>Thermoproteota</taxon>
        <taxon>Thermoprotei</taxon>
        <taxon>Desulfurococcales</taxon>
        <taxon>Desulfurococcaceae</taxon>
        <taxon>Aeropyrum</taxon>
    </lineage>
</organism>
<dbReference type="Pfam" id="PF01571">
    <property type="entry name" value="GCV_T"/>
    <property type="match status" value="1"/>
</dbReference>
<dbReference type="SUPFAM" id="SSF101790">
    <property type="entry name" value="Aminomethyltransferase beta-barrel domain"/>
    <property type="match status" value="1"/>
</dbReference>
<evidence type="ECO:0000259" key="3">
    <source>
        <dbReference type="Pfam" id="PF08669"/>
    </source>
</evidence>
<dbReference type="InterPro" id="IPR027266">
    <property type="entry name" value="TrmE/GcvT-like"/>
</dbReference>
<accession>A0A401H9R7</accession>
<name>A0A401H9R7_AERPX</name>
<dbReference type="GO" id="GO:0008168">
    <property type="term" value="F:methyltransferase activity"/>
    <property type="evidence" value="ECO:0007669"/>
    <property type="project" value="UniProtKB-KW"/>
</dbReference>
<dbReference type="InterPro" id="IPR013977">
    <property type="entry name" value="GcvT_C"/>
</dbReference>
<gene>
    <name evidence="4" type="ORF">apy_09310</name>
</gene>
<keyword evidence="4" id="KW-0808">Transferase</keyword>
<dbReference type="PANTHER" id="PTHR43757">
    <property type="entry name" value="AMINOMETHYLTRANSFERASE"/>
    <property type="match status" value="1"/>
</dbReference>
<reference evidence="4 5" key="1">
    <citation type="submission" date="2017-02" db="EMBL/GenBank/DDBJ databases">
        <title>isolation and characterization of a novel temperate virus Aeropyrum globular virus 1 infecting hyperthermophilic archaeon Aeropyrum.</title>
        <authorList>
            <person name="Yumiya M."/>
            <person name="Yoshida T."/>
            <person name="Sako Y."/>
        </authorList>
    </citation>
    <scope>NUCLEOTIDE SEQUENCE [LARGE SCALE GENOMIC DNA]</scope>
    <source>
        <strain evidence="4 5">YK1-12-2013</strain>
    </source>
</reference>
<evidence type="ECO:0000313" key="5">
    <source>
        <dbReference type="Proteomes" id="UP000291213"/>
    </source>
</evidence>
<dbReference type="AlphaFoldDB" id="A0A401H9R7"/>
<dbReference type="PANTHER" id="PTHR43757:SF2">
    <property type="entry name" value="AMINOMETHYLTRANSFERASE, MITOCHONDRIAL"/>
    <property type="match status" value="1"/>
</dbReference>
<dbReference type="GO" id="GO:0032259">
    <property type="term" value="P:methylation"/>
    <property type="evidence" value="ECO:0007669"/>
    <property type="project" value="UniProtKB-KW"/>
</dbReference>
<dbReference type="EMBL" id="BDMD01000048">
    <property type="protein sequence ID" value="GBF09206.1"/>
    <property type="molecule type" value="Genomic_DNA"/>
</dbReference>
<evidence type="ECO:0000256" key="1">
    <source>
        <dbReference type="PIRSR" id="PIRSR006487-1"/>
    </source>
</evidence>
<dbReference type="Proteomes" id="UP000291213">
    <property type="component" value="Unassembled WGS sequence"/>
</dbReference>